<evidence type="ECO:0000313" key="4">
    <source>
        <dbReference type="Proteomes" id="UP000245890"/>
    </source>
</evidence>
<dbReference type="Proteomes" id="UP000245890">
    <property type="component" value="Unassembled WGS sequence"/>
</dbReference>
<keyword evidence="4" id="KW-1185">Reference proteome</keyword>
<organism evidence="3 4">
    <name type="scientific">Sphingomonas pokkalii</name>
    <dbReference type="NCBI Taxonomy" id="2175090"/>
    <lineage>
        <taxon>Bacteria</taxon>
        <taxon>Pseudomonadati</taxon>
        <taxon>Pseudomonadota</taxon>
        <taxon>Alphaproteobacteria</taxon>
        <taxon>Sphingomonadales</taxon>
        <taxon>Sphingomonadaceae</taxon>
        <taxon>Sphingomonas</taxon>
    </lineage>
</organism>
<sequence length="351" mass="37224">MIVRSMAVAIGLLLATGVPAAAQQQSRKIEVPADKKWQHAATGLIVPTALAGLPRNEITDASDREIDVSLQFGDSNTTHATIFLFRPALMDVPVWFDRVETQVLKGDTFGAAEPIGTPSGFALPGGTATSALRRVYQPAHPPFRATGVAVLPLGQWLVVVRLSSAVLSPAELDTKLSTVVAELGWPARKPNVPEAPAAAPVQPCATPLRYDPKAKMKKPDMAAGLLGATLAMMASKPPEDGKKEEESAPATFCRDGEGSTELGVYRALPADSFAYTIAIADAGNTISVYPDLLSDAKKPGYAVTLNTLERAYVFPAFDRLPEPVKVMDALTKTRPISSTGRDGNEISIQAQ</sequence>
<gene>
    <name evidence="3" type="ORF">DD559_10845</name>
</gene>
<dbReference type="RefSeq" id="WP_116469177.1">
    <property type="nucleotide sequence ID" value="NZ_QENQ01000001.1"/>
</dbReference>
<accession>A0A2U0SEF0</accession>
<evidence type="ECO:0000313" key="3">
    <source>
        <dbReference type="EMBL" id="PVX29758.1"/>
    </source>
</evidence>
<feature type="signal peptide" evidence="2">
    <location>
        <begin position="1"/>
        <end position="20"/>
    </location>
</feature>
<evidence type="ECO:0000256" key="1">
    <source>
        <dbReference type="SAM" id="MobiDB-lite"/>
    </source>
</evidence>
<dbReference type="AlphaFoldDB" id="A0A2U0SEF0"/>
<feature type="region of interest" description="Disordered" evidence="1">
    <location>
        <begin position="235"/>
        <end position="255"/>
    </location>
</feature>
<reference evidence="3 4" key="1">
    <citation type="submission" date="2018-05" db="EMBL/GenBank/DDBJ databases">
        <title>Description of Sphingomonas pokkalii sp nov, isolated from the rhizosphere of saline tolerant pokkali rice and its draft genome analysis.</title>
        <authorList>
            <person name="Menon R."/>
            <person name="Kumari S."/>
            <person name="Rameshkumar N."/>
        </authorList>
    </citation>
    <scope>NUCLEOTIDE SEQUENCE [LARGE SCALE GENOMIC DNA]</scope>
    <source>
        <strain evidence="3 4">L3B27</strain>
    </source>
</reference>
<evidence type="ECO:0000256" key="2">
    <source>
        <dbReference type="SAM" id="SignalP"/>
    </source>
</evidence>
<proteinExistence type="predicted"/>
<name>A0A2U0SEF0_9SPHN</name>
<dbReference type="EMBL" id="QENQ01000001">
    <property type="protein sequence ID" value="PVX29758.1"/>
    <property type="molecule type" value="Genomic_DNA"/>
</dbReference>
<dbReference type="OrthoDB" id="7462684at2"/>
<protein>
    <submittedName>
        <fullName evidence="3">Uncharacterized protein</fullName>
    </submittedName>
</protein>
<feature type="chain" id="PRO_5015749945" evidence="2">
    <location>
        <begin position="21"/>
        <end position="351"/>
    </location>
</feature>
<keyword evidence="2" id="KW-0732">Signal</keyword>
<feature type="compositionally biased region" description="Basic and acidic residues" evidence="1">
    <location>
        <begin position="237"/>
        <end position="246"/>
    </location>
</feature>
<comment type="caution">
    <text evidence="3">The sequence shown here is derived from an EMBL/GenBank/DDBJ whole genome shotgun (WGS) entry which is preliminary data.</text>
</comment>